<dbReference type="SUPFAM" id="SSF51905">
    <property type="entry name" value="FAD/NAD(P)-binding domain"/>
    <property type="match status" value="1"/>
</dbReference>
<dbReference type="InterPro" id="IPR050346">
    <property type="entry name" value="FMO-like"/>
</dbReference>
<dbReference type="GO" id="GO:0004499">
    <property type="term" value="F:N,N-dimethylaniline monooxygenase activity"/>
    <property type="evidence" value="ECO:0007669"/>
    <property type="project" value="InterPro"/>
</dbReference>
<dbReference type="GO" id="GO:0050660">
    <property type="term" value="F:flavin adenine dinucleotide binding"/>
    <property type="evidence" value="ECO:0007669"/>
    <property type="project" value="InterPro"/>
</dbReference>
<evidence type="ECO:0000313" key="6">
    <source>
        <dbReference type="EMBL" id="RXK41849.1"/>
    </source>
</evidence>
<feature type="compositionally biased region" description="Basic and acidic residues" evidence="5">
    <location>
        <begin position="336"/>
        <end position="347"/>
    </location>
</feature>
<reference evidence="6 7" key="1">
    <citation type="submission" date="2016-06" db="EMBL/GenBank/DDBJ databases">
        <title>Evolution of pathogenesis and genome organization in the Tremellales.</title>
        <authorList>
            <person name="Cuomo C."/>
            <person name="Litvintseva A."/>
            <person name="Heitman J."/>
            <person name="Chen Y."/>
            <person name="Sun S."/>
            <person name="Springer D."/>
            <person name="Dromer F."/>
            <person name="Young S."/>
            <person name="Zeng Q."/>
            <person name="Chapman S."/>
            <person name="Gujja S."/>
            <person name="Saif S."/>
            <person name="Birren B."/>
        </authorList>
    </citation>
    <scope>NUCLEOTIDE SEQUENCE [LARGE SCALE GENOMIC DNA]</scope>
    <source>
        <strain evidence="6 7">ATCC 28783</strain>
    </source>
</reference>
<dbReference type="OrthoDB" id="66881at2759"/>
<name>A0A4Q1BUP2_TREME</name>
<dbReference type="VEuPathDB" id="FungiDB:TREMEDRAFT_65802"/>
<organism evidence="6 7">
    <name type="scientific">Tremella mesenterica</name>
    <name type="common">Jelly fungus</name>
    <dbReference type="NCBI Taxonomy" id="5217"/>
    <lineage>
        <taxon>Eukaryota</taxon>
        <taxon>Fungi</taxon>
        <taxon>Dikarya</taxon>
        <taxon>Basidiomycota</taxon>
        <taxon>Agaricomycotina</taxon>
        <taxon>Tremellomycetes</taxon>
        <taxon>Tremellales</taxon>
        <taxon>Tremellaceae</taxon>
        <taxon>Tremella</taxon>
    </lineage>
</organism>
<evidence type="ECO:0000256" key="1">
    <source>
        <dbReference type="ARBA" id="ARBA00009183"/>
    </source>
</evidence>
<gene>
    <name evidence="6" type="ORF">M231_00848</name>
</gene>
<comment type="similarity">
    <text evidence="1">Belongs to the FMO family.</text>
</comment>
<protein>
    <submittedName>
        <fullName evidence="6">Uncharacterized protein</fullName>
    </submittedName>
</protein>
<evidence type="ECO:0000256" key="4">
    <source>
        <dbReference type="ARBA" id="ARBA00023002"/>
    </source>
</evidence>
<feature type="region of interest" description="Disordered" evidence="5">
    <location>
        <begin position="302"/>
        <end position="354"/>
    </location>
</feature>
<sequence>MPQGGFKNKKRIAVIGLGAAGLCSLKQIKDAFSRSEVVEREEVEVVGFESNSDVGGVWFSNEKPKSYQKKNHKSENGEETILVYPKKGKDPSPMYPGLRVNVPSDLMAFREHLFPPDAPEFGDRQTIQDYLSSYAKTFSLYPLIRFNTRVTRLFLTPSSPSSSPSFPSSSHSTLPPSPNSPFTSDSNSSPTPSPSPSSSSNSSPHRRWTLRSKNLLTDEENEETFDFISIANGHYYDGHIPSIPGLTTFPGEILHSRYYHKPEDYRGKTVLVVGSSASGQDTSRHLASLNLPSHLRILARGEPSSSKIPLTPISPNSSTSLHVSSPLEGNDSDLENTSRGDVLEKDTSGLTSSSIDFEPEVRRIDIKSDQQGVNVGLDREDEVEEEEVEREILPTDENYTKVYLSVTPQTAFSLSSEQPWSKHMNLVSIISHISPPSVHHPKGVIHFKQSTNCPNGVIQDEEHIDQSRAGVHIDSPEDGIHIDSSKDEIHNDHSQDGIHIDHSKDGIQTFKQIDNPKETIQTIDSESKPTENDLSDIDVIIFATGYYCSLPFCKVTDEPWKSQRLLDGTIEAGEREGGWEEEEGGMKGFMMKNLDALLLFLRNDRSVAFPLLPYQIVPFPFAEIQARLVALLWAGLLPSFPEHPTLPPNPGNPYFTLPTPPPTPTINPSPPFSPLSSEQEISPSMPSIHPMGSTFSNSKVSVPEVSLSEEISVSSIDQLAEDITSNTPRYQLTNHPTNLNNPSNIVENILKPLSSSWRENGVVELTTTSDNQKEGEGEGEGEIDSDEIKHNVRTVYALRQKFIFPAPYEWAYTDYIMSITSEAEKGSEEYWRKVEPWRIVRRAELGAGLRKRVLGY</sequence>
<dbReference type="Proteomes" id="UP000289152">
    <property type="component" value="Unassembled WGS sequence"/>
</dbReference>
<dbReference type="GO" id="GO:0050661">
    <property type="term" value="F:NADP binding"/>
    <property type="evidence" value="ECO:0007669"/>
    <property type="project" value="InterPro"/>
</dbReference>
<evidence type="ECO:0000256" key="2">
    <source>
        <dbReference type="ARBA" id="ARBA00022630"/>
    </source>
</evidence>
<dbReference type="EMBL" id="SDIL01000005">
    <property type="protein sequence ID" value="RXK41849.1"/>
    <property type="molecule type" value="Genomic_DNA"/>
</dbReference>
<keyword evidence="2" id="KW-0285">Flavoprotein</keyword>
<dbReference type="Pfam" id="PF00743">
    <property type="entry name" value="FMO-like"/>
    <property type="match status" value="2"/>
</dbReference>
<dbReference type="Gene3D" id="3.50.50.60">
    <property type="entry name" value="FAD/NAD(P)-binding domain"/>
    <property type="match status" value="3"/>
</dbReference>
<accession>A0A4Q1BUP2</accession>
<dbReference type="AlphaFoldDB" id="A0A4Q1BUP2"/>
<evidence type="ECO:0000256" key="3">
    <source>
        <dbReference type="ARBA" id="ARBA00022827"/>
    </source>
</evidence>
<comment type="caution">
    <text evidence="6">The sequence shown here is derived from an EMBL/GenBank/DDBJ whole genome shotgun (WGS) entry which is preliminary data.</text>
</comment>
<dbReference type="PANTHER" id="PTHR23023">
    <property type="entry name" value="DIMETHYLANILINE MONOOXYGENASE"/>
    <property type="match status" value="1"/>
</dbReference>
<dbReference type="InterPro" id="IPR036188">
    <property type="entry name" value="FAD/NAD-bd_sf"/>
</dbReference>
<dbReference type="InParanoid" id="A0A4Q1BUP2"/>
<keyword evidence="7" id="KW-1185">Reference proteome</keyword>
<evidence type="ECO:0000313" key="7">
    <source>
        <dbReference type="Proteomes" id="UP000289152"/>
    </source>
</evidence>
<feature type="compositionally biased region" description="Low complexity" evidence="5">
    <location>
        <begin position="157"/>
        <end position="203"/>
    </location>
</feature>
<feature type="region of interest" description="Disordered" evidence="5">
    <location>
        <begin position="766"/>
        <end position="786"/>
    </location>
</feature>
<evidence type="ECO:0000256" key="5">
    <source>
        <dbReference type="SAM" id="MobiDB-lite"/>
    </source>
</evidence>
<dbReference type="InterPro" id="IPR020946">
    <property type="entry name" value="Flavin_mOase-like"/>
</dbReference>
<keyword evidence="3" id="KW-0274">FAD</keyword>
<proteinExistence type="inferred from homology"/>
<feature type="region of interest" description="Disordered" evidence="5">
    <location>
        <begin position="157"/>
        <end position="207"/>
    </location>
</feature>
<feature type="compositionally biased region" description="Polar residues" evidence="5">
    <location>
        <begin position="303"/>
        <end position="323"/>
    </location>
</feature>
<keyword evidence="4" id="KW-0560">Oxidoreductase</keyword>
<dbReference type="FunCoup" id="A0A4Q1BUP2">
    <property type="interactions" value="23"/>
</dbReference>